<evidence type="ECO:0000259" key="2">
    <source>
        <dbReference type="PROSITE" id="PS50053"/>
    </source>
</evidence>
<reference evidence="3 4" key="1">
    <citation type="journal article" date="2016" name="Nat. Commun.">
        <title>Ectomycorrhizal ecology is imprinted in the genome of the dominant symbiotic fungus Cenococcum geophilum.</title>
        <authorList>
            <consortium name="DOE Joint Genome Institute"/>
            <person name="Peter M."/>
            <person name="Kohler A."/>
            <person name="Ohm R.A."/>
            <person name="Kuo A."/>
            <person name="Krutzmann J."/>
            <person name="Morin E."/>
            <person name="Arend M."/>
            <person name="Barry K.W."/>
            <person name="Binder M."/>
            <person name="Choi C."/>
            <person name="Clum A."/>
            <person name="Copeland A."/>
            <person name="Grisel N."/>
            <person name="Haridas S."/>
            <person name="Kipfer T."/>
            <person name="LaButti K."/>
            <person name="Lindquist E."/>
            <person name="Lipzen A."/>
            <person name="Maire R."/>
            <person name="Meier B."/>
            <person name="Mihaltcheva S."/>
            <person name="Molinier V."/>
            <person name="Murat C."/>
            <person name="Poggeler S."/>
            <person name="Quandt C.A."/>
            <person name="Sperisen C."/>
            <person name="Tritt A."/>
            <person name="Tisserant E."/>
            <person name="Crous P.W."/>
            <person name="Henrissat B."/>
            <person name="Nehls U."/>
            <person name="Egli S."/>
            <person name="Spatafora J.W."/>
            <person name="Grigoriev I.V."/>
            <person name="Martin F.M."/>
        </authorList>
    </citation>
    <scope>NUCLEOTIDE SEQUENCE [LARGE SCALE GENOMIC DNA]</scope>
    <source>
        <strain evidence="3 4">CBS 459.81</strain>
    </source>
</reference>
<dbReference type="AlphaFoldDB" id="A0A8E2EBK1"/>
<dbReference type="InterPro" id="IPR000626">
    <property type="entry name" value="Ubiquitin-like_dom"/>
</dbReference>
<evidence type="ECO:0000256" key="1">
    <source>
        <dbReference type="SAM" id="MobiDB-lite"/>
    </source>
</evidence>
<feature type="domain" description="Ubiquitin-like" evidence="2">
    <location>
        <begin position="22"/>
        <end position="85"/>
    </location>
</feature>
<dbReference type="InterPro" id="IPR049256">
    <property type="entry name" value="Get5_C"/>
</dbReference>
<sequence>PPRRLTTTTTTSSSTPSPPSTLTITLKPLRSTPTSSALTLPSLPLTTSVYDLKTLYSTHTTLAIQNIKLLFQKKPVPDSKTVKELINGGSDVTPSVTEVEFSVMVIGGGGVGGGGGGVGRAAASTPPIISPVEEMLPPKVAQGPSGAEELKTEAFWGDLRGFLVQRLRDEGEGERLAGVFREAWERS</sequence>
<name>A0A8E2EBK1_9PEZI</name>
<protein>
    <recommendedName>
        <fullName evidence="2">Ubiquitin-like domain-containing protein</fullName>
    </recommendedName>
</protein>
<accession>A0A8E2EBK1</accession>
<organism evidence="3 4">
    <name type="scientific">Lepidopterella palustris CBS 459.81</name>
    <dbReference type="NCBI Taxonomy" id="1314670"/>
    <lineage>
        <taxon>Eukaryota</taxon>
        <taxon>Fungi</taxon>
        <taxon>Dikarya</taxon>
        <taxon>Ascomycota</taxon>
        <taxon>Pezizomycotina</taxon>
        <taxon>Dothideomycetes</taxon>
        <taxon>Pleosporomycetidae</taxon>
        <taxon>Mytilinidiales</taxon>
        <taxon>Argynnaceae</taxon>
        <taxon>Lepidopterella</taxon>
    </lineage>
</organism>
<dbReference type="PROSITE" id="PS50053">
    <property type="entry name" value="UBIQUITIN_2"/>
    <property type="match status" value="1"/>
</dbReference>
<dbReference type="Proteomes" id="UP000250266">
    <property type="component" value="Unassembled WGS sequence"/>
</dbReference>
<evidence type="ECO:0000313" key="4">
    <source>
        <dbReference type="Proteomes" id="UP000250266"/>
    </source>
</evidence>
<feature type="region of interest" description="Disordered" evidence="1">
    <location>
        <begin position="1"/>
        <end position="23"/>
    </location>
</feature>
<dbReference type="OrthoDB" id="5366541at2759"/>
<dbReference type="InterPro" id="IPR029071">
    <property type="entry name" value="Ubiquitin-like_domsf"/>
</dbReference>
<proteinExistence type="predicted"/>
<dbReference type="Pfam" id="PF12754">
    <property type="entry name" value="Get5_N"/>
    <property type="match status" value="1"/>
</dbReference>
<dbReference type="EMBL" id="KV744944">
    <property type="protein sequence ID" value="OCK80805.1"/>
    <property type="molecule type" value="Genomic_DNA"/>
</dbReference>
<feature type="non-terminal residue" evidence="3">
    <location>
        <position position="1"/>
    </location>
</feature>
<dbReference type="Pfam" id="PF17183">
    <property type="entry name" value="Get5_C"/>
    <property type="match status" value="1"/>
</dbReference>
<dbReference type="SUPFAM" id="SSF54236">
    <property type="entry name" value="Ubiquitin-like"/>
    <property type="match status" value="1"/>
</dbReference>
<gene>
    <name evidence="3" type="ORF">K432DRAFT_381863</name>
</gene>
<evidence type="ECO:0000313" key="3">
    <source>
        <dbReference type="EMBL" id="OCK80805.1"/>
    </source>
</evidence>
<dbReference type="InterPro" id="IPR024737">
    <property type="entry name" value="Get5_N"/>
</dbReference>
<dbReference type="Gene3D" id="1.10.286.70">
    <property type="entry name" value="Get5 dimerization domain"/>
    <property type="match status" value="1"/>
</dbReference>
<keyword evidence="4" id="KW-1185">Reference proteome</keyword>